<keyword evidence="1" id="KW-0812">Transmembrane</keyword>
<organism evidence="2 3">
    <name type="scientific">Apilactobacillus kunkeei</name>
    <dbReference type="NCBI Taxonomy" id="148814"/>
    <lineage>
        <taxon>Bacteria</taxon>
        <taxon>Bacillati</taxon>
        <taxon>Bacillota</taxon>
        <taxon>Bacilli</taxon>
        <taxon>Lactobacillales</taxon>
        <taxon>Lactobacillaceae</taxon>
        <taxon>Apilactobacillus</taxon>
    </lineage>
</organism>
<comment type="caution">
    <text evidence="2">The sequence shown here is derived from an EMBL/GenBank/DDBJ whole genome shotgun (WGS) entry which is preliminary data.</text>
</comment>
<name>A0A0M9DDM6_9LACO</name>
<dbReference type="PATRIC" id="fig|148814.8.peg.457"/>
<keyword evidence="3" id="KW-1185">Reference proteome</keyword>
<accession>A0A0M9DDM6</accession>
<sequence length="175" mass="20297">MITIDNGYVEYEYKKSHIKQDMIDLYSDNIKSFGWSITSVNHKNKEHVELQLRRNRNMPNRDELIRLESKFNSIVTEIKKMKNKEVIPALISASLVGIIGSMFMAISVFFYTLYGLIPSLLISVPGFIGWVSIYFVYTKINNSISTQLDPEIYKNMDILYETCKRAHKLLNSKDA</sequence>
<gene>
    <name evidence="2" type="ORF">RZ71_12620</name>
</gene>
<feature type="transmembrane region" description="Helical" evidence="1">
    <location>
        <begin position="116"/>
        <end position="137"/>
    </location>
</feature>
<evidence type="ECO:0000256" key="1">
    <source>
        <dbReference type="SAM" id="Phobius"/>
    </source>
</evidence>
<reference evidence="2 3" key="1">
    <citation type="journal article" date="2015" name="Genome Biol. Evol.">
        <title>Functionally Structured Genomes in Lactobacillus kunkeei Colonizing the Honey Crop and Food Products of Honeybees and Stingless Bees.</title>
        <authorList>
            <person name="Tamarit D."/>
            <person name="Ellegaard K.M."/>
            <person name="Wikander J."/>
            <person name="Olofsson T."/>
            <person name="Vasquez A."/>
            <person name="Andersson S.G."/>
        </authorList>
    </citation>
    <scope>NUCLEOTIDE SEQUENCE [LARGE SCALE GENOMIC DNA]</scope>
    <source>
        <strain evidence="2 3">LAko</strain>
    </source>
</reference>
<evidence type="ECO:0000313" key="2">
    <source>
        <dbReference type="EMBL" id="KOY76806.1"/>
    </source>
</evidence>
<dbReference type="AlphaFoldDB" id="A0A0M9DDM6"/>
<keyword evidence="1" id="KW-0472">Membrane</keyword>
<keyword evidence="1" id="KW-1133">Transmembrane helix</keyword>
<feature type="transmembrane region" description="Helical" evidence="1">
    <location>
        <begin position="86"/>
        <end position="110"/>
    </location>
</feature>
<evidence type="ECO:0000313" key="3">
    <source>
        <dbReference type="Proteomes" id="UP000037778"/>
    </source>
</evidence>
<proteinExistence type="predicted"/>
<protein>
    <submittedName>
        <fullName evidence="2">Uncharacterized protein</fullName>
    </submittedName>
</protein>
<dbReference type="Proteomes" id="UP000037778">
    <property type="component" value="Unassembled WGS sequence"/>
</dbReference>
<dbReference type="EMBL" id="JXCY01000004">
    <property type="protein sequence ID" value="KOY76806.1"/>
    <property type="molecule type" value="Genomic_DNA"/>
</dbReference>